<proteinExistence type="inferred from homology"/>
<dbReference type="SUPFAM" id="SSF52425">
    <property type="entry name" value="Cryptochrome/photolyase, N-terminal domain"/>
    <property type="match status" value="1"/>
</dbReference>
<dbReference type="RefSeq" id="WP_235224589.1">
    <property type="nucleotide sequence ID" value="NZ_JAKGAQ010000001.1"/>
</dbReference>
<dbReference type="InterPro" id="IPR006050">
    <property type="entry name" value="DNA_photolyase_N"/>
</dbReference>
<comment type="cofactor">
    <cofactor evidence="2">
        <name>FAD</name>
        <dbReference type="ChEBI" id="CHEBI:57692"/>
    </cofactor>
</comment>
<evidence type="ECO:0000256" key="4">
    <source>
        <dbReference type="ARBA" id="ARBA00022827"/>
    </source>
</evidence>
<evidence type="ECO:0000259" key="6">
    <source>
        <dbReference type="PROSITE" id="PS51645"/>
    </source>
</evidence>
<dbReference type="Gene3D" id="1.25.40.80">
    <property type="match status" value="1"/>
</dbReference>
<dbReference type="Pfam" id="PF00875">
    <property type="entry name" value="DNA_photolyase"/>
    <property type="match status" value="1"/>
</dbReference>
<dbReference type="Gene3D" id="1.10.579.10">
    <property type="entry name" value="DNA Cyclobutane Dipyrimidine Photolyase, subunit A, domain 3"/>
    <property type="match status" value="1"/>
</dbReference>
<sequence>MTPVIYWVRRDFRLSDNAALVAACEAGPVVPVFICDDIVEAQGGAPKFRLGEGVRVFAEALEAAGSRLILRRGDALAVLRDLVAETGATSVVWNRLYDPVSKARDTAVKAALKDDGIGADSFAGHLLFEPWTVETKTGGFYKVFTPMWKLVRGRDVAAPLSAPKINAPGDWPASDLLDDWGLGDAMRRGRDVLTAHICVGEDAARDRLGDFIKNRVQRYDTNRDLPSVDGTSRLSENLTYGEISPRTCWHAGWAAIHDGKPDAETFCKELVWREFAYHLAHHTPRIIDQNWKEGWDDFPWNTEETAEVTAWKQGRTGIPFVDAAMREMYVTGTMHNRGRMIVASYLTKHLMCHWKIGQAWFEDCLIDWDPASNAMGWQWSAGSGPDATPYFRVFNPVSQLEKFDRGGNYSRAWIAEGQGTPTDTSLAYFDAIPKSWGLSPQDKYPRPIVDPAQGRERALEAYKNRTF</sequence>
<dbReference type="InterPro" id="IPR005101">
    <property type="entry name" value="Cryptochr/Photolyase_FAD-bd"/>
</dbReference>
<comment type="similarity">
    <text evidence="5">Belongs to the DNA photolyase family.</text>
</comment>
<dbReference type="PANTHER" id="PTHR11455">
    <property type="entry name" value="CRYPTOCHROME"/>
    <property type="match status" value="1"/>
</dbReference>
<dbReference type="SUPFAM" id="SSF48173">
    <property type="entry name" value="Cryptochrome/photolyase FAD-binding domain"/>
    <property type="match status" value="1"/>
</dbReference>
<accession>A0ABS9CTD0</accession>
<feature type="domain" description="Photolyase/cryptochrome alpha/beta" evidence="6">
    <location>
        <begin position="2"/>
        <end position="127"/>
    </location>
</feature>
<evidence type="ECO:0000313" key="8">
    <source>
        <dbReference type="Proteomes" id="UP001200557"/>
    </source>
</evidence>
<organism evidence="7 8">
    <name type="scientific">Octadecabacter dasysiphoniae</name>
    <dbReference type="NCBI Taxonomy" id="2909341"/>
    <lineage>
        <taxon>Bacteria</taxon>
        <taxon>Pseudomonadati</taxon>
        <taxon>Pseudomonadota</taxon>
        <taxon>Alphaproteobacteria</taxon>
        <taxon>Rhodobacterales</taxon>
        <taxon>Roseobacteraceae</taxon>
        <taxon>Octadecabacter</taxon>
    </lineage>
</organism>
<dbReference type="Proteomes" id="UP001200557">
    <property type="component" value="Unassembled WGS sequence"/>
</dbReference>
<comment type="caution">
    <text evidence="7">The sequence shown here is derived from an EMBL/GenBank/DDBJ whole genome shotgun (WGS) entry which is preliminary data.</text>
</comment>
<dbReference type="InterPro" id="IPR014729">
    <property type="entry name" value="Rossmann-like_a/b/a_fold"/>
</dbReference>
<evidence type="ECO:0000256" key="2">
    <source>
        <dbReference type="ARBA" id="ARBA00001974"/>
    </source>
</evidence>
<keyword evidence="3 5" id="KW-0285">Flavoprotein</keyword>
<evidence type="ECO:0000313" key="7">
    <source>
        <dbReference type="EMBL" id="MCF2870488.1"/>
    </source>
</evidence>
<evidence type="ECO:0000256" key="3">
    <source>
        <dbReference type="ARBA" id="ARBA00022630"/>
    </source>
</evidence>
<keyword evidence="4 5" id="KW-0274">FAD</keyword>
<dbReference type="InterPro" id="IPR002081">
    <property type="entry name" value="Cryptochrome/DNA_photolyase_1"/>
</dbReference>
<gene>
    <name evidence="7" type="ORF">L0664_05360</name>
</gene>
<comment type="cofactor">
    <cofactor evidence="1">
        <name>(6R)-5,10-methylene-5,6,7,8-tetrahydrofolate</name>
        <dbReference type="ChEBI" id="CHEBI:15636"/>
    </cofactor>
</comment>
<dbReference type="Pfam" id="PF03441">
    <property type="entry name" value="FAD_binding_7"/>
    <property type="match status" value="1"/>
</dbReference>
<dbReference type="PANTHER" id="PTHR11455:SF9">
    <property type="entry name" value="CRYPTOCHROME CIRCADIAN CLOCK 5 ISOFORM X1"/>
    <property type="match status" value="1"/>
</dbReference>
<name>A0ABS9CTD0_9RHOB</name>
<reference evidence="7 8" key="1">
    <citation type="submission" date="2022-01" db="EMBL/GenBank/DDBJ databases">
        <title>Octadecabacter sp. nov., isolated from a marine alga.</title>
        <authorList>
            <person name="Jin M.S."/>
            <person name="Kim H.M."/>
            <person name="Han D.M."/>
            <person name="Jung J.J."/>
            <person name="Jeon C.O."/>
        </authorList>
    </citation>
    <scope>NUCLEOTIDE SEQUENCE [LARGE SCALE GENOMIC DNA]</scope>
    <source>
        <strain evidence="7 8">G9-8</strain>
    </source>
</reference>
<keyword evidence="5" id="KW-0157">Chromophore</keyword>
<protein>
    <submittedName>
        <fullName evidence="7">DNA photolyase family protein</fullName>
    </submittedName>
</protein>
<dbReference type="PRINTS" id="PR00147">
    <property type="entry name" value="DNAPHOTLYASE"/>
</dbReference>
<dbReference type="PROSITE" id="PS51645">
    <property type="entry name" value="PHR_CRY_ALPHA_BETA"/>
    <property type="match status" value="1"/>
</dbReference>
<dbReference type="InterPro" id="IPR036134">
    <property type="entry name" value="Crypto/Photolyase_FAD-like_sf"/>
</dbReference>
<keyword evidence="8" id="KW-1185">Reference proteome</keyword>
<dbReference type="InterPro" id="IPR036155">
    <property type="entry name" value="Crypto/Photolyase_N_sf"/>
</dbReference>
<dbReference type="Gene3D" id="3.40.50.620">
    <property type="entry name" value="HUPs"/>
    <property type="match status" value="1"/>
</dbReference>
<evidence type="ECO:0000256" key="5">
    <source>
        <dbReference type="RuleBase" id="RU004182"/>
    </source>
</evidence>
<evidence type="ECO:0000256" key="1">
    <source>
        <dbReference type="ARBA" id="ARBA00001932"/>
    </source>
</evidence>
<dbReference type="EMBL" id="JAKGAQ010000001">
    <property type="protein sequence ID" value="MCF2870488.1"/>
    <property type="molecule type" value="Genomic_DNA"/>
</dbReference>